<dbReference type="InterPro" id="IPR036052">
    <property type="entry name" value="TrpB-like_PALP_sf"/>
</dbReference>
<comment type="similarity">
    <text evidence="2">Belongs to the ACC deaminase/D-cysteine desulfhydrase family.</text>
</comment>
<dbReference type="GO" id="GO:0019148">
    <property type="term" value="F:D-cysteine desulfhydrase activity"/>
    <property type="evidence" value="ECO:0007669"/>
    <property type="project" value="TreeGrafter"/>
</dbReference>
<dbReference type="Gene3D" id="3.40.50.1100">
    <property type="match status" value="2"/>
</dbReference>
<keyword evidence="3 5" id="KW-0663">Pyridoxal phosphate</keyword>
<dbReference type="PANTHER" id="PTHR43780">
    <property type="entry name" value="1-AMINOCYCLOPROPANE-1-CARBOXYLATE DEAMINASE-RELATED"/>
    <property type="match status" value="1"/>
</dbReference>
<proteinExistence type="inferred from homology"/>
<dbReference type="AlphaFoldDB" id="A0A1H8TVW3"/>
<evidence type="ECO:0000256" key="3">
    <source>
        <dbReference type="ARBA" id="ARBA00022898"/>
    </source>
</evidence>
<dbReference type="Pfam" id="PF00291">
    <property type="entry name" value="PALP"/>
    <property type="match status" value="1"/>
</dbReference>
<feature type="active site" description="Nucleophile" evidence="4">
    <location>
        <position position="81"/>
    </location>
</feature>
<evidence type="ECO:0000256" key="1">
    <source>
        <dbReference type="ARBA" id="ARBA00001933"/>
    </source>
</evidence>
<feature type="modified residue" description="N6-(pyridoxal phosphate)lysine" evidence="5">
    <location>
        <position position="54"/>
    </location>
</feature>
<dbReference type="InterPro" id="IPR027278">
    <property type="entry name" value="ACCD_DCysDesulf"/>
</dbReference>
<dbReference type="EMBL" id="FOEC01000013">
    <property type="protein sequence ID" value="SEO95152.1"/>
    <property type="molecule type" value="Genomic_DNA"/>
</dbReference>
<feature type="domain" description="Tryptophan synthase beta chain-like PALP" evidence="6">
    <location>
        <begin position="22"/>
        <end position="323"/>
    </location>
</feature>
<evidence type="ECO:0000256" key="5">
    <source>
        <dbReference type="PIRSR" id="PIRSR006278-2"/>
    </source>
</evidence>
<dbReference type="PIRSF" id="PIRSF006278">
    <property type="entry name" value="ACCD_DCysDesulf"/>
    <property type="match status" value="1"/>
</dbReference>
<dbReference type="SUPFAM" id="SSF53686">
    <property type="entry name" value="Tryptophan synthase beta subunit-like PLP-dependent enzymes"/>
    <property type="match status" value="1"/>
</dbReference>
<dbReference type="STRING" id="79604.AAY81_01380"/>
<dbReference type="PANTHER" id="PTHR43780:SF2">
    <property type="entry name" value="1-AMINOCYCLOPROPANE-1-CARBOXYLATE DEAMINASE-RELATED"/>
    <property type="match status" value="1"/>
</dbReference>
<evidence type="ECO:0000256" key="2">
    <source>
        <dbReference type="ARBA" id="ARBA00008639"/>
    </source>
</evidence>
<name>A0A1H8TVW3_9ACTN</name>
<dbReference type="Proteomes" id="UP000182975">
    <property type="component" value="Unassembled WGS sequence"/>
</dbReference>
<evidence type="ECO:0000313" key="7">
    <source>
        <dbReference type="EMBL" id="SEO95152.1"/>
    </source>
</evidence>
<evidence type="ECO:0000313" key="8">
    <source>
        <dbReference type="Proteomes" id="UP000182975"/>
    </source>
</evidence>
<dbReference type="RefSeq" id="WP_082867793.1">
    <property type="nucleotide sequence ID" value="NZ_CP011402.1"/>
</dbReference>
<accession>A0A1H8TVW3</accession>
<gene>
    <name evidence="7" type="ORF">SAMN02910314_01718</name>
</gene>
<evidence type="ECO:0000256" key="4">
    <source>
        <dbReference type="PIRSR" id="PIRSR006278-1"/>
    </source>
</evidence>
<comment type="cofactor">
    <cofactor evidence="1">
        <name>pyridoxal 5'-phosphate</name>
        <dbReference type="ChEBI" id="CHEBI:597326"/>
    </cofactor>
</comment>
<evidence type="ECO:0000259" key="6">
    <source>
        <dbReference type="Pfam" id="PF00291"/>
    </source>
</evidence>
<organism evidence="7 8">
    <name type="scientific">Denitrobacterium detoxificans</name>
    <dbReference type="NCBI Taxonomy" id="79604"/>
    <lineage>
        <taxon>Bacteria</taxon>
        <taxon>Bacillati</taxon>
        <taxon>Actinomycetota</taxon>
        <taxon>Coriobacteriia</taxon>
        <taxon>Eggerthellales</taxon>
        <taxon>Eggerthellaceae</taxon>
        <taxon>Denitrobacterium</taxon>
    </lineage>
</organism>
<reference evidence="8" key="1">
    <citation type="submission" date="2016-10" db="EMBL/GenBank/DDBJ databases">
        <authorList>
            <person name="Varghese N."/>
        </authorList>
    </citation>
    <scope>NUCLEOTIDE SEQUENCE [LARGE SCALE GENOMIC DNA]</scope>
    <source>
        <strain evidence="8">DSM 21843</strain>
    </source>
</reference>
<keyword evidence="8" id="KW-1185">Reference proteome</keyword>
<sequence>MGAYANGAAALPGFAPDGSLLTPTPIVELDGMACDNELYVKRDDLIPFSFGGNKARIAQCFFSDALARGCNAIVAYGSTRSNLARVMANGAARMGMPCAVVSPDEADGSRPRSFNAELCARLGAQVHPCQKGEVAQAVEAALDELREQGFRPYYIYGNRFGKGNEATPVQAYVHASREVADWERASGASFDYVFLATGTGMTQAGLLCGNVLTGSSCEVVGISVARSAEAATEHIEGYCRAYLASRGVDVPADLHSRICVSDGFLHGGYGRADAAEQQTIRHAFAHAGMPLDETYVGKGFDGMLRYLRERDICGKRILFLHTGGTPLFFDALDGSEGVVRA</sequence>
<protein>
    <submittedName>
        <fullName evidence="7">D-cysteine desulfhydrase</fullName>
    </submittedName>
</protein>
<dbReference type="GO" id="GO:1901605">
    <property type="term" value="P:alpha-amino acid metabolic process"/>
    <property type="evidence" value="ECO:0007669"/>
    <property type="project" value="UniProtKB-ARBA"/>
</dbReference>
<dbReference type="InterPro" id="IPR001926">
    <property type="entry name" value="TrpB-like_PALP"/>
</dbReference>